<accession>A0A3N2AUV0</accession>
<reference evidence="7 8" key="1">
    <citation type="submission" date="2018-11" db="EMBL/GenBank/DDBJ databases">
        <title>Sequencing the genomes of 1000 actinobacteria strains.</title>
        <authorList>
            <person name="Klenk H.-P."/>
        </authorList>
    </citation>
    <scope>NUCLEOTIDE SEQUENCE [LARGE SCALE GENOMIC DNA]</scope>
    <source>
        <strain evidence="7 8">DSM 9580</strain>
    </source>
</reference>
<dbReference type="PANTHER" id="PTHR43095:SF5">
    <property type="entry name" value="XYLULOSE KINASE"/>
    <property type="match status" value="1"/>
</dbReference>
<dbReference type="GO" id="GO:0042732">
    <property type="term" value="P:D-xylose metabolic process"/>
    <property type="evidence" value="ECO:0007669"/>
    <property type="project" value="UniProtKB-KW"/>
</dbReference>
<dbReference type="Gene3D" id="3.30.420.40">
    <property type="match status" value="2"/>
</dbReference>
<evidence type="ECO:0000256" key="3">
    <source>
        <dbReference type="ARBA" id="ARBA00022679"/>
    </source>
</evidence>
<evidence type="ECO:0000256" key="1">
    <source>
        <dbReference type="ARBA" id="ARBA00009156"/>
    </source>
</evidence>
<protein>
    <submittedName>
        <fullName evidence="7">Sugar (Pentulose or hexulose) kinase</fullName>
    </submittedName>
</protein>
<dbReference type="EMBL" id="RKHJ01000001">
    <property type="protein sequence ID" value="ROR66811.1"/>
    <property type="molecule type" value="Genomic_DNA"/>
</dbReference>
<keyword evidence="8" id="KW-1185">Reference proteome</keyword>
<dbReference type="Pfam" id="PF00370">
    <property type="entry name" value="FGGY_N"/>
    <property type="match status" value="1"/>
</dbReference>
<dbReference type="SUPFAM" id="SSF53067">
    <property type="entry name" value="Actin-like ATPase domain"/>
    <property type="match status" value="2"/>
</dbReference>
<dbReference type="InterPro" id="IPR018485">
    <property type="entry name" value="FGGY_C"/>
</dbReference>
<dbReference type="OrthoDB" id="9760563at2"/>
<dbReference type="InterPro" id="IPR050406">
    <property type="entry name" value="FGGY_Carb_Kinase"/>
</dbReference>
<feature type="domain" description="Carbohydrate kinase FGGY C-terminal" evidence="6">
    <location>
        <begin position="280"/>
        <end position="474"/>
    </location>
</feature>
<keyword evidence="3" id="KW-0808">Transferase</keyword>
<comment type="similarity">
    <text evidence="1">Belongs to the FGGY kinase family.</text>
</comment>
<proteinExistence type="inferred from homology"/>
<evidence type="ECO:0000259" key="5">
    <source>
        <dbReference type="Pfam" id="PF00370"/>
    </source>
</evidence>
<name>A0A3N2AUV0_9MICO</name>
<keyword evidence="4 7" id="KW-0418">Kinase</keyword>
<comment type="caution">
    <text evidence="7">The sequence shown here is derived from an EMBL/GenBank/DDBJ whole genome shotgun (WGS) entry which is preliminary data.</text>
</comment>
<dbReference type="Pfam" id="PF02782">
    <property type="entry name" value="FGGY_C"/>
    <property type="match status" value="1"/>
</dbReference>
<dbReference type="InterPro" id="IPR018484">
    <property type="entry name" value="FGGY_N"/>
</dbReference>
<evidence type="ECO:0000256" key="4">
    <source>
        <dbReference type="ARBA" id="ARBA00022777"/>
    </source>
</evidence>
<evidence type="ECO:0000313" key="8">
    <source>
        <dbReference type="Proteomes" id="UP000275456"/>
    </source>
</evidence>
<dbReference type="GO" id="GO:0016301">
    <property type="term" value="F:kinase activity"/>
    <property type="evidence" value="ECO:0007669"/>
    <property type="project" value="UniProtKB-KW"/>
</dbReference>
<dbReference type="InterPro" id="IPR043129">
    <property type="entry name" value="ATPase_NBD"/>
</dbReference>
<dbReference type="PANTHER" id="PTHR43095">
    <property type="entry name" value="SUGAR KINASE"/>
    <property type="match status" value="1"/>
</dbReference>
<dbReference type="AlphaFoldDB" id="A0A3N2AUV0"/>
<evidence type="ECO:0000313" key="7">
    <source>
        <dbReference type="EMBL" id="ROR66811.1"/>
    </source>
</evidence>
<keyword evidence="2" id="KW-0119">Carbohydrate metabolism</keyword>
<sequence length="534" mass="55178">MQTEPTTALDALRDGTTSLGIELGSTRIKAVLVDDDGTPIASGNAAWENELRDGFWTYSLDAVHEGLQRAYASLADDCERQWGARPQRIGAIGVSGMMHGYLAFDADGSLLVPFRTWRNATTARAAELLTAELGVRMPLRWSASHLLQAVLDDEEHVGRLAAITTLAGYVHRLLGGAPVLGPDDASGMFPLAPSGTEYDAELLAAFDALAARHGAEGLRIADLLPQVRTAGDDAGSLSDAGARLLDATGALQAGAALCPPEGDAGTGMVATGALAPGTGNVSVGTSIFAMIVLDAVPTGEPLDADIVATPGGKPSAMVHCDNGTAELGAWAGLFGQFAAAAGVTLAPDEVFAAMLGGSAGGSVDELVAYGFISGEHAIHLPQGRPLVARRAGADLTLAGFAKAQLLGAFGALRLGMQQLTDTGVRLDELVAHGGVFRTPGAAQPLLAATLDTPVRVTPSAGEGGAWGMALLARYRLDRIRGDERALEDWLLDRGGIDPGTVEQPDARLVEECAAYHERWQAALPLARLAPDVLA</sequence>
<evidence type="ECO:0000256" key="2">
    <source>
        <dbReference type="ARBA" id="ARBA00022629"/>
    </source>
</evidence>
<keyword evidence="2" id="KW-0859">Xylose metabolism</keyword>
<gene>
    <name evidence="7" type="ORF">EDD26_2206</name>
</gene>
<feature type="domain" description="Carbohydrate kinase FGGY N-terminal" evidence="5">
    <location>
        <begin position="19"/>
        <end position="133"/>
    </location>
</feature>
<dbReference type="RefSeq" id="WP_123697754.1">
    <property type="nucleotide sequence ID" value="NZ_RKHJ01000001.1"/>
</dbReference>
<evidence type="ECO:0000259" key="6">
    <source>
        <dbReference type="Pfam" id="PF02782"/>
    </source>
</evidence>
<organism evidence="7 8">
    <name type="scientific">Agrococcus jenensis</name>
    <dbReference type="NCBI Taxonomy" id="46353"/>
    <lineage>
        <taxon>Bacteria</taxon>
        <taxon>Bacillati</taxon>
        <taxon>Actinomycetota</taxon>
        <taxon>Actinomycetes</taxon>
        <taxon>Micrococcales</taxon>
        <taxon>Microbacteriaceae</taxon>
        <taxon>Agrococcus</taxon>
    </lineage>
</organism>
<dbReference type="Proteomes" id="UP000275456">
    <property type="component" value="Unassembled WGS sequence"/>
</dbReference>